<gene>
    <name evidence="1" type="ORF">LR48_Vigan03g150800</name>
</gene>
<proteinExistence type="predicted"/>
<dbReference type="Proteomes" id="UP000053144">
    <property type="component" value="Chromosome 3"/>
</dbReference>
<dbReference type="EMBL" id="CM003373">
    <property type="protein sequence ID" value="KOM38126.1"/>
    <property type="molecule type" value="Genomic_DNA"/>
</dbReference>
<accession>A0A0L9U5S8</accession>
<protein>
    <submittedName>
        <fullName evidence="1">Uncharacterized protein</fullName>
    </submittedName>
</protein>
<name>A0A0L9U5S8_PHAAN</name>
<dbReference type="AlphaFoldDB" id="A0A0L9U5S8"/>
<sequence length="97" mass="11014">MAASNNFFHSPPLLTCEARRQQQRVVSEWKNQKNVCAQVSRRKKEHTMLQHGQGECTWLRLEGVSGGGPAGGRRRVEQVHLRRGGRLFGSEFWSGEP</sequence>
<dbReference type="Gramene" id="KOM38126">
    <property type="protein sequence ID" value="KOM38126"/>
    <property type="gene ID" value="LR48_Vigan03g150800"/>
</dbReference>
<reference evidence="2" key="1">
    <citation type="journal article" date="2015" name="Proc. Natl. Acad. Sci. U.S.A.">
        <title>Genome sequencing of adzuki bean (Vigna angularis) provides insight into high starch and low fat accumulation and domestication.</title>
        <authorList>
            <person name="Yang K."/>
            <person name="Tian Z."/>
            <person name="Chen C."/>
            <person name="Luo L."/>
            <person name="Zhao B."/>
            <person name="Wang Z."/>
            <person name="Yu L."/>
            <person name="Li Y."/>
            <person name="Sun Y."/>
            <person name="Li W."/>
            <person name="Chen Y."/>
            <person name="Li Y."/>
            <person name="Zhang Y."/>
            <person name="Ai D."/>
            <person name="Zhao J."/>
            <person name="Shang C."/>
            <person name="Ma Y."/>
            <person name="Wu B."/>
            <person name="Wang M."/>
            <person name="Gao L."/>
            <person name="Sun D."/>
            <person name="Zhang P."/>
            <person name="Guo F."/>
            <person name="Wang W."/>
            <person name="Li Y."/>
            <person name="Wang J."/>
            <person name="Varshney R.K."/>
            <person name="Wang J."/>
            <person name="Ling H.Q."/>
            <person name="Wan P."/>
        </authorList>
    </citation>
    <scope>NUCLEOTIDE SEQUENCE</scope>
    <source>
        <strain evidence="2">cv. Jingnong 6</strain>
    </source>
</reference>
<organism evidence="1 2">
    <name type="scientific">Phaseolus angularis</name>
    <name type="common">Azuki bean</name>
    <name type="synonym">Vigna angularis</name>
    <dbReference type="NCBI Taxonomy" id="3914"/>
    <lineage>
        <taxon>Eukaryota</taxon>
        <taxon>Viridiplantae</taxon>
        <taxon>Streptophyta</taxon>
        <taxon>Embryophyta</taxon>
        <taxon>Tracheophyta</taxon>
        <taxon>Spermatophyta</taxon>
        <taxon>Magnoliopsida</taxon>
        <taxon>eudicotyledons</taxon>
        <taxon>Gunneridae</taxon>
        <taxon>Pentapetalae</taxon>
        <taxon>rosids</taxon>
        <taxon>fabids</taxon>
        <taxon>Fabales</taxon>
        <taxon>Fabaceae</taxon>
        <taxon>Papilionoideae</taxon>
        <taxon>50 kb inversion clade</taxon>
        <taxon>NPAAA clade</taxon>
        <taxon>indigoferoid/millettioid clade</taxon>
        <taxon>Phaseoleae</taxon>
        <taxon>Vigna</taxon>
    </lineage>
</organism>
<evidence type="ECO:0000313" key="2">
    <source>
        <dbReference type="Proteomes" id="UP000053144"/>
    </source>
</evidence>
<evidence type="ECO:0000313" key="1">
    <source>
        <dbReference type="EMBL" id="KOM38126.1"/>
    </source>
</evidence>